<comment type="similarity">
    <text evidence="2 8">Belongs to the UDP-glucose/GDP-mannose dehydrogenase family.</text>
</comment>
<feature type="binding site" evidence="11">
    <location>
        <position position="30"/>
    </location>
    <ligand>
        <name>NAD(+)</name>
        <dbReference type="ChEBI" id="CHEBI:57540"/>
    </ligand>
</feature>
<dbReference type="InterPro" id="IPR017476">
    <property type="entry name" value="UDP-Glc/GDP-Man"/>
</dbReference>
<feature type="binding site" evidence="11">
    <location>
        <position position="35"/>
    </location>
    <ligand>
        <name>NAD(+)</name>
        <dbReference type="ChEBI" id="CHEBI:57540"/>
    </ligand>
</feature>
<keyword evidence="5 8" id="KW-0560">Oxidoreductase</keyword>
<proteinExistence type="inferred from homology"/>
<dbReference type="Pfam" id="PF03720">
    <property type="entry name" value="UDPG_MGDP_dh_C"/>
    <property type="match status" value="1"/>
</dbReference>
<dbReference type="Pfam" id="PF03721">
    <property type="entry name" value="UDPG_MGDP_dh_N"/>
    <property type="match status" value="1"/>
</dbReference>
<evidence type="ECO:0000256" key="5">
    <source>
        <dbReference type="ARBA" id="ARBA00023002"/>
    </source>
</evidence>
<dbReference type="SUPFAM" id="SSF51735">
    <property type="entry name" value="NAD(P)-binding Rossmann-fold domains"/>
    <property type="match status" value="1"/>
</dbReference>
<comment type="caution">
    <text evidence="13">The sequence shown here is derived from an EMBL/GenBank/DDBJ whole genome shotgun (WGS) entry which is preliminary data.</text>
</comment>
<dbReference type="EC" id="1.1.1.22" evidence="3 8"/>
<dbReference type="Gene3D" id="1.20.5.100">
    <property type="entry name" value="Cytochrome c1, transmembrane anchor, C-terminal"/>
    <property type="match status" value="1"/>
</dbReference>
<evidence type="ECO:0000256" key="10">
    <source>
        <dbReference type="PIRSR" id="PIRSR500134-2"/>
    </source>
</evidence>
<feature type="binding site" evidence="10">
    <location>
        <position position="210"/>
    </location>
    <ligand>
        <name>substrate</name>
    </ligand>
</feature>
<dbReference type="GO" id="GO:0000271">
    <property type="term" value="P:polysaccharide biosynthetic process"/>
    <property type="evidence" value="ECO:0007669"/>
    <property type="project" value="InterPro"/>
</dbReference>
<evidence type="ECO:0000256" key="8">
    <source>
        <dbReference type="PIRNR" id="PIRNR000124"/>
    </source>
</evidence>
<dbReference type="SMART" id="SM00984">
    <property type="entry name" value="UDPG_MGDP_dh_C"/>
    <property type="match status" value="1"/>
</dbReference>
<dbReference type="SUPFAM" id="SSF48179">
    <property type="entry name" value="6-phosphogluconate dehydrogenase C-terminal domain-like"/>
    <property type="match status" value="1"/>
</dbReference>
<evidence type="ECO:0000313" key="14">
    <source>
        <dbReference type="Proteomes" id="UP000234845"/>
    </source>
</evidence>
<evidence type="ECO:0000256" key="6">
    <source>
        <dbReference type="ARBA" id="ARBA00023027"/>
    </source>
</evidence>
<dbReference type="InterPro" id="IPR001732">
    <property type="entry name" value="UDP-Glc/GDP-Man_DH_N"/>
</dbReference>
<dbReference type="EMBL" id="PKLZ01000010">
    <property type="protein sequence ID" value="PLW81746.1"/>
    <property type="molecule type" value="Genomic_DNA"/>
</dbReference>
<protein>
    <recommendedName>
        <fullName evidence="4 8">UDP-glucose 6-dehydrogenase</fullName>
        <ecNumber evidence="3 8">1.1.1.22</ecNumber>
    </recommendedName>
</protein>
<feature type="binding site" evidence="11">
    <location>
        <position position="269"/>
    </location>
    <ligand>
        <name>NAD(+)</name>
        <dbReference type="ChEBI" id="CHEBI:57540"/>
    </ligand>
</feature>
<dbReference type="PANTHER" id="PTHR43750:SF3">
    <property type="entry name" value="UDP-GLUCOSE 6-DEHYDROGENASE TUAD"/>
    <property type="match status" value="1"/>
</dbReference>
<dbReference type="AlphaFoldDB" id="A0A2N5Y034"/>
<dbReference type="PIRSF" id="PIRSF000124">
    <property type="entry name" value="UDPglc_GDPman_dh"/>
    <property type="match status" value="1"/>
</dbReference>
<organism evidence="13 14">
    <name type="scientific">Kineobactrum sediminis</name>
    <dbReference type="NCBI Taxonomy" id="1905677"/>
    <lineage>
        <taxon>Bacteria</taxon>
        <taxon>Pseudomonadati</taxon>
        <taxon>Pseudomonadota</taxon>
        <taxon>Gammaproteobacteria</taxon>
        <taxon>Cellvibrionales</taxon>
        <taxon>Halieaceae</taxon>
        <taxon>Kineobactrum</taxon>
    </lineage>
</organism>
<feature type="active site" description="Nucleophile" evidence="9">
    <location>
        <position position="266"/>
    </location>
</feature>
<dbReference type="OrthoDB" id="9803238at2"/>
<feature type="binding site" evidence="10">
    <location>
        <begin position="155"/>
        <end position="158"/>
    </location>
    <ligand>
        <name>substrate</name>
    </ligand>
</feature>
<feature type="binding site" evidence="11">
    <location>
        <position position="334"/>
    </location>
    <ligand>
        <name>NAD(+)</name>
        <dbReference type="ChEBI" id="CHEBI:57540"/>
    </ligand>
</feature>
<dbReference type="Proteomes" id="UP000234845">
    <property type="component" value="Unassembled WGS sequence"/>
</dbReference>
<keyword evidence="6 8" id="KW-0520">NAD</keyword>
<dbReference type="InterPro" id="IPR036291">
    <property type="entry name" value="NAD(P)-bd_dom_sf"/>
</dbReference>
<feature type="binding site" evidence="10">
    <location>
        <position position="263"/>
    </location>
    <ligand>
        <name>substrate</name>
    </ligand>
</feature>
<comment type="catalytic activity">
    <reaction evidence="7 8">
        <text>UDP-alpha-D-glucose + 2 NAD(+) + H2O = UDP-alpha-D-glucuronate + 2 NADH + 3 H(+)</text>
        <dbReference type="Rhea" id="RHEA:23596"/>
        <dbReference type="ChEBI" id="CHEBI:15377"/>
        <dbReference type="ChEBI" id="CHEBI:15378"/>
        <dbReference type="ChEBI" id="CHEBI:57540"/>
        <dbReference type="ChEBI" id="CHEBI:57945"/>
        <dbReference type="ChEBI" id="CHEBI:58052"/>
        <dbReference type="ChEBI" id="CHEBI:58885"/>
        <dbReference type="EC" id="1.1.1.22"/>
    </reaction>
</comment>
<feature type="binding site" evidence="10">
    <location>
        <position position="327"/>
    </location>
    <ligand>
        <name>substrate</name>
    </ligand>
</feature>
<dbReference type="GO" id="GO:0006065">
    <property type="term" value="P:UDP-glucuronate biosynthetic process"/>
    <property type="evidence" value="ECO:0007669"/>
    <property type="project" value="UniProtKB-UniPathway"/>
</dbReference>
<evidence type="ECO:0000259" key="12">
    <source>
        <dbReference type="SMART" id="SM00984"/>
    </source>
</evidence>
<dbReference type="Gene3D" id="3.40.50.720">
    <property type="entry name" value="NAD(P)-binding Rossmann-like Domain"/>
    <property type="match status" value="2"/>
</dbReference>
<keyword evidence="14" id="KW-1185">Reference proteome</keyword>
<accession>A0A2N5Y034</accession>
<feature type="binding site" evidence="11">
    <location>
        <position position="86"/>
    </location>
    <ligand>
        <name>NAD(+)</name>
        <dbReference type="ChEBI" id="CHEBI:57540"/>
    </ligand>
</feature>
<reference evidence="14" key="1">
    <citation type="submission" date="2017-11" db="EMBL/GenBank/DDBJ databases">
        <title>The draft genome sequence of Chromatocurvus sp. F02.</title>
        <authorList>
            <person name="Du Z.-J."/>
            <person name="Chang Y.-Q."/>
        </authorList>
    </citation>
    <scope>NUCLEOTIDE SEQUENCE [LARGE SCALE GENOMIC DNA]</scope>
    <source>
        <strain evidence="14">F02</strain>
    </source>
</reference>
<dbReference type="GO" id="GO:0051287">
    <property type="term" value="F:NAD binding"/>
    <property type="evidence" value="ECO:0007669"/>
    <property type="project" value="InterPro"/>
</dbReference>
<dbReference type="NCBIfam" id="TIGR03026">
    <property type="entry name" value="NDP-sugDHase"/>
    <property type="match status" value="1"/>
</dbReference>
<dbReference type="UniPathway" id="UPA00038">
    <property type="reaction ID" value="UER00491"/>
</dbReference>
<evidence type="ECO:0000256" key="4">
    <source>
        <dbReference type="ARBA" id="ARBA00015132"/>
    </source>
</evidence>
<evidence type="ECO:0000256" key="1">
    <source>
        <dbReference type="ARBA" id="ARBA00004701"/>
    </source>
</evidence>
<sequence length="447" mass="48887">MNISIFGSGYVGLVQAAMFADVGHRVICMDIDSARVERLQNGDVPFFEPGLAQLILDGVSSGQLTFTTDAKAAVQSSDYLFICVGTPSGNNGEADLSYVLDVASSIARYMTSRKVVITKSTVPVGTTDKVHAHITEALVQQGRNIPVVTASNPEFLKEGSAVADCRSPDRIIIGTNSPQVLEELRILYQAFNRNHEKIMHMDTRSAELTKYASNALLATKISFMNEMATIAEAVGADIEYVRRGMGSDPRIGYHFIYPGCGYGGSCFPKDVRALKHLAEQHNHSASILTAVHDTNQRQKNKLAERVMSCLGNNLTGKTIALWGLSFKPNTDDMREAPSRHLMDGVWSCGGKVRAFDPQATESCREIYGERDDLVLCASKEEALKGADVLVICTEWKAFWSPDFDLIKQELSAPIVIDGRNLYNTAQMEELGIAYYGIGRGRSLVTSP</sequence>
<evidence type="ECO:0000256" key="9">
    <source>
        <dbReference type="PIRSR" id="PIRSR500134-1"/>
    </source>
</evidence>
<feature type="binding site" evidence="10">
    <location>
        <begin position="255"/>
        <end position="259"/>
    </location>
    <ligand>
        <name>substrate</name>
    </ligand>
</feature>
<dbReference type="InterPro" id="IPR014026">
    <property type="entry name" value="UDP-Glc/GDP-Man_DH_dimer"/>
</dbReference>
<feature type="binding site" evidence="11">
    <location>
        <position position="121"/>
    </location>
    <ligand>
        <name>NAD(+)</name>
        <dbReference type="ChEBI" id="CHEBI:57540"/>
    </ligand>
</feature>
<dbReference type="InterPro" id="IPR014027">
    <property type="entry name" value="UDP-Glc/GDP-Man_DH_C"/>
</dbReference>
<dbReference type="PIRSF" id="PIRSF500134">
    <property type="entry name" value="UDPglc_DH_bac"/>
    <property type="match status" value="1"/>
</dbReference>
<dbReference type="SUPFAM" id="SSF52413">
    <property type="entry name" value="UDP-glucose/GDP-mannose dehydrogenase C-terminal domain"/>
    <property type="match status" value="1"/>
</dbReference>
<dbReference type="PANTHER" id="PTHR43750">
    <property type="entry name" value="UDP-GLUCOSE 6-DEHYDROGENASE TUAD"/>
    <property type="match status" value="1"/>
</dbReference>
<dbReference type="InterPro" id="IPR028357">
    <property type="entry name" value="UDPglc_DH_bac"/>
</dbReference>
<evidence type="ECO:0000313" key="13">
    <source>
        <dbReference type="EMBL" id="PLW81746.1"/>
    </source>
</evidence>
<comment type="pathway">
    <text evidence="1">Nucleotide-sugar biosynthesis; UDP-alpha-D-glucuronate biosynthesis; UDP-alpha-D-glucuronate from UDP-alpha-D-glucose: step 1/1.</text>
</comment>
<evidence type="ECO:0000256" key="2">
    <source>
        <dbReference type="ARBA" id="ARBA00006601"/>
    </source>
</evidence>
<dbReference type="RefSeq" id="WP_101522029.1">
    <property type="nucleotide sequence ID" value="NZ_PKLZ01000010.1"/>
</dbReference>
<gene>
    <name evidence="13" type="ORF">CWI75_13405</name>
</gene>
<feature type="domain" description="UDP-glucose/GDP-mannose dehydrogenase C-terminal" evidence="12">
    <location>
        <begin position="320"/>
        <end position="424"/>
    </location>
</feature>
<dbReference type="InterPro" id="IPR008927">
    <property type="entry name" value="6-PGluconate_DH-like_C_sf"/>
</dbReference>
<name>A0A2N5Y034_9GAMM</name>
<dbReference type="GO" id="GO:0003979">
    <property type="term" value="F:UDP-glucose 6-dehydrogenase activity"/>
    <property type="evidence" value="ECO:0007669"/>
    <property type="project" value="UniProtKB-EC"/>
</dbReference>
<evidence type="ECO:0000256" key="7">
    <source>
        <dbReference type="ARBA" id="ARBA00047473"/>
    </source>
</evidence>
<evidence type="ECO:0000256" key="3">
    <source>
        <dbReference type="ARBA" id="ARBA00012954"/>
    </source>
</evidence>
<dbReference type="InterPro" id="IPR036220">
    <property type="entry name" value="UDP-Glc/GDP-Man_DH_C_sf"/>
</dbReference>
<evidence type="ECO:0000256" key="11">
    <source>
        <dbReference type="PIRSR" id="PIRSR500134-3"/>
    </source>
</evidence>
<feature type="binding site" evidence="11">
    <location>
        <position position="158"/>
    </location>
    <ligand>
        <name>NAD(+)</name>
        <dbReference type="ChEBI" id="CHEBI:57540"/>
    </ligand>
</feature>
<dbReference type="Pfam" id="PF00984">
    <property type="entry name" value="UDPG_MGDP_dh"/>
    <property type="match status" value="1"/>
</dbReference>